<feature type="domain" description="Cadherin" evidence="10">
    <location>
        <begin position="599"/>
        <end position="704"/>
    </location>
</feature>
<dbReference type="PROSITE" id="PS00232">
    <property type="entry name" value="CADHERIN_1"/>
    <property type="match status" value="3"/>
</dbReference>
<feature type="domain" description="Cadherin" evidence="10">
    <location>
        <begin position="492"/>
        <end position="598"/>
    </location>
</feature>
<protein>
    <submittedName>
        <fullName evidence="12">Protocadherin Fat 3</fullName>
    </submittedName>
</protein>
<feature type="domain" description="Cadherin" evidence="10">
    <location>
        <begin position="287"/>
        <end position="389"/>
    </location>
</feature>
<dbReference type="PANTHER" id="PTHR24025:SF23">
    <property type="entry name" value="NEURAL-CADHERIN"/>
    <property type="match status" value="1"/>
</dbReference>
<dbReference type="PROSITE" id="PS50268">
    <property type="entry name" value="CADHERIN_2"/>
    <property type="match status" value="10"/>
</dbReference>
<evidence type="ECO:0000259" key="10">
    <source>
        <dbReference type="PROSITE" id="PS50268"/>
    </source>
</evidence>
<comment type="subcellular location">
    <subcellularLocation>
        <location evidence="1">Membrane</location>
    </subcellularLocation>
</comment>
<evidence type="ECO:0000256" key="9">
    <source>
        <dbReference type="SAM" id="Phobius"/>
    </source>
</evidence>
<reference evidence="12" key="1">
    <citation type="submission" date="2025-08" db="UniProtKB">
        <authorList>
            <consortium name="RefSeq"/>
        </authorList>
    </citation>
    <scope>IDENTIFICATION</scope>
</reference>
<dbReference type="SMART" id="SM00112">
    <property type="entry name" value="CA"/>
    <property type="match status" value="10"/>
</dbReference>
<accession>A0ABM1VQG4</accession>
<feature type="domain" description="Cadherin" evidence="10">
    <location>
        <begin position="3"/>
        <end position="104"/>
    </location>
</feature>
<keyword evidence="4 8" id="KW-0106">Calcium</keyword>
<keyword evidence="5" id="KW-0130">Cell adhesion</keyword>
<dbReference type="InterPro" id="IPR050971">
    <property type="entry name" value="Cadherin-domain_protein"/>
</dbReference>
<evidence type="ECO:0000256" key="3">
    <source>
        <dbReference type="ARBA" id="ARBA00022737"/>
    </source>
</evidence>
<evidence type="ECO:0000256" key="2">
    <source>
        <dbReference type="ARBA" id="ARBA00022692"/>
    </source>
</evidence>
<dbReference type="Proteomes" id="UP000694888">
    <property type="component" value="Unplaced"/>
</dbReference>
<keyword evidence="2 9" id="KW-0812">Transmembrane</keyword>
<evidence type="ECO:0000313" key="11">
    <source>
        <dbReference type="Proteomes" id="UP000694888"/>
    </source>
</evidence>
<feature type="domain" description="Cadherin" evidence="10">
    <location>
        <begin position="390"/>
        <end position="491"/>
    </location>
</feature>
<evidence type="ECO:0000256" key="4">
    <source>
        <dbReference type="ARBA" id="ARBA00022837"/>
    </source>
</evidence>
<dbReference type="SUPFAM" id="SSF49313">
    <property type="entry name" value="Cadherin-like"/>
    <property type="match status" value="10"/>
</dbReference>
<evidence type="ECO:0000313" key="12">
    <source>
        <dbReference type="RefSeq" id="XP_035824656.1"/>
    </source>
</evidence>
<dbReference type="InterPro" id="IPR015919">
    <property type="entry name" value="Cadherin-like_sf"/>
</dbReference>
<feature type="domain" description="Cadherin" evidence="10">
    <location>
        <begin position="1015"/>
        <end position="1121"/>
    </location>
</feature>
<feature type="domain" description="Cadherin" evidence="10">
    <location>
        <begin position="912"/>
        <end position="1014"/>
    </location>
</feature>
<sequence>MAGTSVFEVTASDKDSGLDGEIEFIVVNGGTPFSVDSGTGVVRVAANLDYETDTSYSLVIRARDKSTATRSVAEQTITVTVTDVNDVTVTCDSVATQVIPDPNSVNYVVATLACSDIDDPPTAVTYSILSEVALPSGTTTAVFSLTGSNLVLTGDPQNTRYLVTIEATDGTNSTQVEIVIITETQLRLTALTSPVTVDEGVSGNTLHIFNWTDVFPFARVTITSGNDDNKVILYSTSGDLVLLSPYDRETTGSYNYFVQASTSSNQVATTTLTVEVNDVNDNTPKFESSIYFVSISENAIVGTTIITLTATDLDSAAFGPVAQSIVSGNTDGDFAIDPVSGIVRQVKLLDRERTDSYTLILKATDQNNVSSTATLTIAITDINDNDPAFSQPVYEFNVDHNTGMGVSIGNLSVVDADDAVNAETDVVIDDAGVTGIFSLSGLQVETATIMDYEVVRRYSFQVKVTDKGATSRSGTARVVVNVLPATEEPKFDPVLDTITIDEGTLAGYQVYDLDATLLGASETDGTMKYSIMSETPAGGFTVRSDTGQVVSLVTMDYETSAKYDLTLQACIVLDCSIKKVDFTLTIAVIDINDNTPYFNDGSYSIQVEEIVNVSTVLDTIITATDEDNSSPFNVLTYTLTGTSTDFELVDSTSGAIKVANSLNFQSQSEYSYLLSVSDGGTPAKSAQVSVVIQVQDSNTNDPIFTTGSTTTVPDSSPVGSDVFHFHATDADTGPAGELSYGIIIDSSGGVFSLDPSTGILTTGQLLDAAVVPSYTLTIQVEDRGTPIRSAQSTLTITVESTVPNNNDPVFSPTVINVGLARDATFGTLVTTALASDADNGNSGELRHKIQAGNSDGYFAIDSQTGQITTVTSVLLANDAYTLTVVAKDNGVPQRSATATVSVVISPPKTTLTTVDYSWTVTENEDANTEVGRIDVDTGRTVTGTYAIELGNFANTFKISLNAGDSRGILEVNVPPDYETKPLFSLLVKVGTDIGDVYKVVQIQVVDTNDEPPVFAQSSYTLTLAENTPIGSTVETISYTDADSDSANRDNILEVKAPGTSLFTIDQLGHLTLLTSPDFESMSTPITFDVTARENKSPAVTATTVVTVNVIDILEEETVPSSDVTDDALISLELPYQSSNGHVLHTFKPGDFGIAESATATVEYVTVQAGDPFTIDTTGTITVTDSTLLTDATKYIRWVICRSTDGGVVTSRLSLIRIDTFDRDTQMIVIEFAESLTNLRNNIVNFKKRTQVFFSAPTRVGFAQTFDTSTSGARRRLLATQSVAYAYAVADTSADDIANLNQNKTFMTQEQLLAILQQSADGSPVAGLSDPSSLTVSTVQPFGSTATSNSFWKTPAGIAILVLITLFIVILVGFAVVCLLYRREKKK</sequence>
<feature type="domain" description="Cadherin" evidence="10">
    <location>
        <begin position="811"/>
        <end position="904"/>
    </location>
</feature>
<dbReference type="Gene3D" id="2.60.40.60">
    <property type="entry name" value="Cadherins"/>
    <property type="match status" value="10"/>
</dbReference>
<evidence type="ECO:0000256" key="8">
    <source>
        <dbReference type="PROSITE-ProRule" id="PRU00043"/>
    </source>
</evidence>
<gene>
    <name evidence="12" type="primary">LOC101851025</name>
</gene>
<keyword evidence="11" id="KW-1185">Reference proteome</keyword>
<feature type="domain" description="Cadherin" evidence="10">
    <location>
        <begin position="221"/>
        <end position="286"/>
    </location>
</feature>
<dbReference type="InterPro" id="IPR020894">
    <property type="entry name" value="Cadherin_CS"/>
</dbReference>
<keyword evidence="3" id="KW-0677">Repeat</keyword>
<name>A0ABM1VQG4_APLCA</name>
<dbReference type="Pfam" id="PF00028">
    <property type="entry name" value="Cadherin"/>
    <property type="match status" value="6"/>
</dbReference>
<organism evidence="11 12">
    <name type="scientific">Aplysia californica</name>
    <name type="common">California sea hare</name>
    <dbReference type="NCBI Taxonomy" id="6500"/>
    <lineage>
        <taxon>Eukaryota</taxon>
        <taxon>Metazoa</taxon>
        <taxon>Spiralia</taxon>
        <taxon>Lophotrochozoa</taxon>
        <taxon>Mollusca</taxon>
        <taxon>Gastropoda</taxon>
        <taxon>Heterobranchia</taxon>
        <taxon>Euthyneura</taxon>
        <taxon>Tectipleura</taxon>
        <taxon>Aplysiida</taxon>
        <taxon>Aplysioidea</taxon>
        <taxon>Aplysiidae</taxon>
        <taxon>Aplysia</taxon>
    </lineage>
</organism>
<keyword evidence="6 9" id="KW-1133">Transmembrane helix</keyword>
<evidence type="ECO:0000256" key="7">
    <source>
        <dbReference type="ARBA" id="ARBA00023136"/>
    </source>
</evidence>
<evidence type="ECO:0000256" key="6">
    <source>
        <dbReference type="ARBA" id="ARBA00022989"/>
    </source>
</evidence>
<dbReference type="CDD" id="cd11304">
    <property type="entry name" value="Cadherin_repeat"/>
    <property type="match status" value="10"/>
</dbReference>
<dbReference type="InterPro" id="IPR002126">
    <property type="entry name" value="Cadherin-like_dom"/>
</dbReference>
<dbReference type="GeneID" id="101851025"/>
<dbReference type="PANTHER" id="PTHR24025">
    <property type="entry name" value="DESMOGLEIN FAMILY MEMBER"/>
    <property type="match status" value="1"/>
</dbReference>
<evidence type="ECO:0000256" key="5">
    <source>
        <dbReference type="ARBA" id="ARBA00022889"/>
    </source>
</evidence>
<feature type="transmembrane region" description="Helical" evidence="9">
    <location>
        <begin position="1357"/>
        <end position="1380"/>
    </location>
</feature>
<keyword evidence="7 9" id="KW-0472">Membrane</keyword>
<dbReference type="PRINTS" id="PR00205">
    <property type="entry name" value="CADHERIN"/>
</dbReference>
<dbReference type="RefSeq" id="XP_035824656.1">
    <property type="nucleotide sequence ID" value="XM_035968763.1"/>
</dbReference>
<feature type="domain" description="Cadherin" evidence="10">
    <location>
        <begin position="704"/>
        <end position="810"/>
    </location>
</feature>
<evidence type="ECO:0000256" key="1">
    <source>
        <dbReference type="ARBA" id="ARBA00004370"/>
    </source>
</evidence>
<proteinExistence type="predicted"/>